<protein>
    <submittedName>
        <fullName evidence="1">Uncharacterized protein</fullName>
    </submittedName>
</protein>
<accession>D4J936</accession>
<proteinExistence type="predicted"/>
<sequence>MENKSKPADEQSSIGYLPGMEFFSYLEYMKRLYLYKLPQMRSEDPGDLVLEFSKRRMHIEYLEAIQKKFKKYQREVKKMTGFGYKIMYKVNGWKWL</sequence>
<evidence type="ECO:0000313" key="1">
    <source>
        <dbReference type="EMBL" id="CBK80857.1"/>
    </source>
</evidence>
<dbReference type="AlphaFoldDB" id="D4J936"/>
<dbReference type="HOGENOM" id="CLU_2354939_0_0_9"/>
<dbReference type="KEGG" id="cct:CC1_21540"/>
<dbReference type="Proteomes" id="UP000008798">
    <property type="component" value="Chromosome"/>
</dbReference>
<evidence type="ECO:0000313" key="2">
    <source>
        <dbReference type="Proteomes" id="UP000008798"/>
    </source>
</evidence>
<dbReference type="PATRIC" id="fig|717962.3.peg.2072"/>
<dbReference type="RefSeq" id="WP_015514425.1">
    <property type="nucleotide sequence ID" value="NC_021009.1"/>
</dbReference>
<gene>
    <name evidence="1" type="ORF">CC1_21540</name>
</gene>
<reference evidence="1 2" key="1">
    <citation type="submission" date="2010-03" db="EMBL/GenBank/DDBJ databases">
        <title>The genome sequence of Coprococcus catus GD/7.</title>
        <authorList>
            <consortium name="metaHIT consortium -- http://www.metahit.eu/"/>
            <person name="Pajon A."/>
            <person name="Turner K."/>
            <person name="Parkhill J."/>
            <person name="Duncan S."/>
            <person name="Flint H."/>
        </authorList>
    </citation>
    <scope>NUCLEOTIDE SEQUENCE [LARGE SCALE GENOMIC DNA]</scope>
    <source>
        <strain evidence="1 2">GD/7</strain>
    </source>
</reference>
<reference evidence="1 2" key="2">
    <citation type="submission" date="2010-03" db="EMBL/GenBank/DDBJ databases">
        <authorList>
            <person name="Pajon A."/>
        </authorList>
    </citation>
    <scope>NUCLEOTIDE SEQUENCE [LARGE SCALE GENOMIC DNA]</scope>
    <source>
        <strain evidence="1 2">GD/7</strain>
    </source>
</reference>
<name>D4J936_9FIRM</name>
<organism evidence="1 2">
    <name type="scientific">Coprococcus catus GD/7</name>
    <dbReference type="NCBI Taxonomy" id="717962"/>
    <lineage>
        <taxon>Bacteria</taxon>
        <taxon>Bacillati</taxon>
        <taxon>Bacillota</taxon>
        <taxon>Clostridia</taxon>
        <taxon>Lachnospirales</taxon>
        <taxon>Lachnospiraceae</taxon>
        <taxon>Coprococcus</taxon>
    </lineage>
</organism>
<dbReference type="EMBL" id="FP929038">
    <property type="protein sequence ID" value="CBK80857.1"/>
    <property type="molecule type" value="Genomic_DNA"/>
</dbReference>